<dbReference type="GO" id="GO:0043190">
    <property type="term" value="C:ATP-binding cassette (ABC) transporter complex"/>
    <property type="evidence" value="ECO:0007669"/>
    <property type="project" value="InterPro"/>
</dbReference>
<name>A0A927FWL1_9HYPH</name>
<evidence type="ECO:0000256" key="1">
    <source>
        <dbReference type="ARBA" id="ARBA00004418"/>
    </source>
</evidence>
<dbReference type="InterPro" id="IPR030678">
    <property type="entry name" value="Peptide/Ni-bd"/>
</dbReference>
<dbReference type="GO" id="GO:0015833">
    <property type="term" value="P:peptide transport"/>
    <property type="evidence" value="ECO:0007669"/>
    <property type="project" value="TreeGrafter"/>
</dbReference>
<protein>
    <submittedName>
        <fullName evidence="4">ABC transporter substrate-binding protein</fullName>
    </submittedName>
</protein>
<dbReference type="InterPro" id="IPR006311">
    <property type="entry name" value="TAT_signal"/>
</dbReference>
<dbReference type="PROSITE" id="PS51318">
    <property type="entry name" value="TAT"/>
    <property type="match status" value="1"/>
</dbReference>
<evidence type="ECO:0000313" key="5">
    <source>
        <dbReference type="Proteomes" id="UP000654108"/>
    </source>
</evidence>
<dbReference type="SUPFAM" id="SSF53850">
    <property type="entry name" value="Periplasmic binding protein-like II"/>
    <property type="match status" value="1"/>
</dbReference>
<dbReference type="PIRSF" id="PIRSF002741">
    <property type="entry name" value="MppA"/>
    <property type="match status" value="1"/>
</dbReference>
<dbReference type="Gene3D" id="3.10.105.10">
    <property type="entry name" value="Dipeptide-binding Protein, Domain 3"/>
    <property type="match status" value="1"/>
</dbReference>
<dbReference type="InterPro" id="IPR039424">
    <property type="entry name" value="SBP_5"/>
</dbReference>
<comment type="caution">
    <text evidence="4">The sequence shown here is derived from an EMBL/GenBank/DDBJ whole genome shotgun (WGS) entry which is preliminary data.</text>
</comment>
<dbReference type="Gene3D" id="3.90.76.10">
    <property type="entry name" value="Dipeptide-binding Protein, Domain 1"/>
    <property type="match status" value="1"/>
</dbReference>
<dbReference type="GO" id="GO:0030288">
    <property type="term" value="C:outer membrane-bounded periplasmic space"/>
    <property type="evidence" value="ECO:0007669"/>
    <property type="project" value="UniProtKB-ARBA"/>
</dbReference>
<accession>A0A927FWL1</accession>
<organism evidence="4 5">
    <name type="scientific">Devosia oryzisoli</name>
    <dbReference type="NCBI Taxonomy" id="2774138"/>
    <lineage>
        <taxon>Bacteria</taxon>
        <taxon>Pseudomonadati</taxon>
        <taxon>Pseudomonadota</taxon>
        <taxon>Alphaproteobacteria</taxon>
        <taxon>Hyphomicrobiales</taxon>
        <taxon>Devosiaceae</taxon>
        <taxon>Devosia</taxon>
    </lineage>
</organism>
<dbReference type="AlphaFoldDB" id="A0A927FWL1"/>
<keyword evidence="5" id="KW-1185">Reference proteome</keyword>
<sequence>MIKKLYQMSYLGGNGMGDAAVSGSPKISRRHVLGGTAALAGLATFGMPVAFAQGGGGTLRLAQGADAQPKNILAGRAGNNSWRHQVFDALTVLDGETGEPVPVLATDWESSEDGLTFKIRIREGVTFHSGRPLTADDVVFTLEQVKVPENASQMAPLVRAYTSITASAPNEVTITSETPVAPRIFDVLQLAVILDKDTFAGLADGSQVVGTGPFKWVEWIPGASLRLERNEAYWSETPVALDGVEISIITDSTAMANAMRGRVDLVLAMTPRDAIMFRGNPNVELIEAPGAQIFPLGLNVTAAPLDSKELRQAIGFAIDRQRIIDQVFNGVGTPSCLWWRSNEPGTTEEMVNHYHYDPEKARELIARAGAEGAEINISVIGLAPVPAIYEIVQNNLREVGLNPVGTVLETAAFDQGQTAGDLGQAFQQIHGLQGFSAATLVDALPALRDTNPSKFAPERYRQLKDALQSAQGEAYAPALAELGEFMLDEAFSHILLQTPPLHAKTPQLQGVVWDNVGFLHLDAASLNG</sequence>
<proteinExistence type="inferred from homology"/>
<evidence type="ECO:0000313" key="4">
    <source>
        <dbReference type="EMBL" id="MBD8065979.1"/>
    </source>
</evidence>
<comment type="similarity">
    <text evidence="2">Belongs to the bacterial solute-binding protein 5 family.</text>
</comment>
<dbReference type="GO" id="GO:1904680">
    <property type="term" value="F:peptide transmembrane transporter activity"/>
    <property type="evidence" value="ECO:0007669"/>
    <property type="project" value="TreeGrafter"/>
</dbReference>
<gene>
    <name evidence="4" type="ORF">IC608_10885</name>
</gene>
<reference evidence="4" key="1">
    <citation type="submission" date="2020-09" db="EMBL/GenBank/DDBJ databases">
        <title>Genome seq and assembly of Devosia sp.</title>
        <authorList>
            <person name="Chhetri G."/>
        </authorList>
    </citation>
    <scope>NUCLEOTIDE SEQUENCE</scope>
    <source>
        <strain evidence="4">PTR5</strain>
    </source>
</reference>
<evidence type="ECO:0000256" key="2">
    <source>
        <dbReference type="ARBA" id="ARBA00005695"/>
    </source>
</evidence>
<feature type="domain" description="Solute-binding protein family 5" evidence="3">
    <location>
        <begin position="99"/>
        <end position="427"/>
    </location>
</feature>
<dbReference type="CDD" id="cd00995">
    <property type="entry name" value="PBP2_NikA_DppA_OppA_like"/>
    <property type="match status" value="1"/>
</dbReference>
<dbReference type="Proteomes" id="UP000654108">
    <property type="component" value="Unassembled WGS sequence"/>
</dbReference>
<dbReference type="PANTHER" id="PTHR30290">
    <property type="entry name" value="PERIPLASMIC BINDING COMPONENT OF ABC TRANSPORTER"/>
    <property type="match status" value="1"/>
</dbReference>
<evidence type="ECO:0000259" key="3">
    <source>
        <dbReference type="Pfam" id="PF00496"/>
    </source>
</evidence>
<dbReference type="Gene3D" id="3.40.190.10">
    <property type="entry name" value="Periplasmic binding protein-like II"/>
    <property type="match status" value="1"/>
</dbReference>
<dbReference type="EMBL" id="JACYFU010000002">
    <property type="protein sequence ID" value="MBD8065979.1"/>
    <property type="molecule type" value="Genomic_DNA"/>
</dbReference>
<comment type="subcellular location">
    <subcellularLocation>
        <location evidence="1">Periplasm</location>
    </subcellularLocation>
</comment>
<dbReference type="RefSeq" id="WP_191775232.1">
    <property type="nucleotide sequence ID" value="NZ_JACYFU010000002.1"/>
</dbReference>
<dbReference type="InterPro" id="IPR000914">
    <property type="entry name" value="SBP_5_dom"/>
</dbReference>
<dbReference type="Pfam" id="PF00496">
    <property type="entry name" value="SBP_bac_5"/>
    <property type="match status" value="1"/>
</dbReference>